<reference evidence="3 4" key="1">
    <citation type="submission" date="2019-03" db="EMBL/GenBank/DDBJ databases">
        <title>Genomic Encyclopedia of Type Strains, Phase IV (KMG-IV): sequencing the most valuable type-strain genomes for metagenomic binning, comparative biology and taxonomic classification.</title>
        <authorList>
            <person name="Goeker M."/>
        </authorList>
    </citation>
    <scope>NUCLEOTIDE SEQUENCE [LARGE SCALE GENOMIC DNA]</scope>
    <source>
        <strain evidence="3 4">DSM 100055</strain>
    </source>
</reference>
<dbReference type="Proteomes" id="UP000294678">
    <property type="component" value="Unassembled WGS sequence"/>
</dbReference>
<keyword evidence="1" id="KW-1133">Transmembrane helix</keyword>
<sequence length="364" mass="40774">MKKILLLMLIFISTLSFANDIKEEYLSAKIINILSKEKATQEDENVEYYLNLKIKILDKNYKNQIITLKYPIYKNKIYNLNIKKGSKIVLYKYTEDENQEYYIFSFNNNVAIIILISIFLTLVVLIAKKSGIKAIIALIISLLFVYKLLIPGILKGYSPIVLAVIFSTLSTVITIYLNNDNSIKKIVAIISTLLGVIFSGIISLIFVKYLNITGYSNTESYSYMYILGQVNLKEIVSAGIIIGALGAVMDIGVSISSALWELKEQNPEMNEKELINSGMNIGKDVIGTMVNTLILAYVGSSIFTILLIVAQNSKFPLIRVLNTEFILIELLRGLAGSIGIVIVVPIATFLSSKIYTRHFSKKMV</sequence>
<keyword evidence="1" id="KW-0472">Membrane</keyword>
<proteinExistence type="predicted"/>
<protein>
    <submittedName>
        <fullName evidence="3">Membrane protein</fullName>
    </submittedName>
</protein>
<feature type="transmembrane region" description="Helical" evidence="1">
    <location>
        <begin position="110"/>
        <end position="127"/>
    </location>
</feature>
<accession>A0AA46DZR7</accession>
<dbReference type="AlphaFoldDB" id="A0AA46DZR7"/>
<feature type="signal peptide" evidence="2">
    <location>
        <begin position="1"/>
        <end position="18"/>
    </location>
</feature>
<name>A0AA46DZR7_9FUSO</name>
<feature type="transmembrane region" description="Helical" evidence="1">
    <location>
        <begin position="160"/>
        <end position="179"/>
    </location>
</feature>
<organism evidence="3 4">
    <name type="scientific">Hypnocyclicus thermotrophus</name>
    <dbReference type="NCBI Taxonomy" id="1627895"/>
    <lineage>
        <taxon>Bacteria</taxon>
        <taxon>Fusobacteriati</taxon>
        <taxon>Fusobacteriota</taxon>
        <taxon>Fusobacteriia</taxon>
        <taxon>Fusobacteriales</taxon>
        <taxon>Fusobacteriaceae</taxon>
        <taxon>Hypnocyclicus</taxon>
    </lineage>
</organism>
<feature type="transmembrane region" description="Helical" evidence="1">
    <location>
        <begin position="289"/>
        <end position="310"/>
    </location>
</feature>
<dbReference type="EMBL" id="SOBG01000002">
    <property type="protein sequence ID" value="TDT71992.1"/>
    <property type="molecule type" value="Genomic_DNA"/>
</dbReference>
<feature type="transmembrane region" description="Helical" evidence="1">
    <location>
        <begin position="330"/>
        <end position="352"/>
    </location>
</feature>
<feature type="transmembrane region" description="Helical" evidence="1">
    <location>
        <begin position="235"/>
        <end position="260"/>
    </location>
</feature>
<feature type="chain" id="PRO_5041468072" evidence="2">
    <location>
        <begin position="19"/>
        <end position="364"/>
    </location>
</feature>
<dbReference type="PANTHER" id="PTHR41771">
    <property type="entry name" value="MEMBRANE PROTEIN-RELATED"/>
    <property type="match status" value="1"/>
</dbReference>
<evidence type="ECO:0000313" key="3">
    <source>
        <dbReference type="EMBL" id="TDT71992.1"/>
    </source>
</evidence>
<evidence type="ECO:0000256" key="1">
    <source>
        <dbReference type="SAM" id="Phobius"/>
    </source>
</evidence>
<dbReference type="Pfam" id="PF07907">
    <property type="entry name" value="YibE_F"/>
    <property type="match status" value="1"/>
</dbReference>
<gene>
    <name evidence="3" type="ORF">EV215_0687</name>
</gene>
<feature type="transmembrane region" description="Helical" evidence="1">
    <location>
        <begin position="186"/>
        <end position="207"/>
    </location>
</feature>
<keyword evidence="1" id="KW-0812">Transmembrane</keyword>
<comment type="caution">
    <text evidence="3">The sequence shown here is derived from an EMBL/GenBank/DDBJ whole genome shotgun (WGS) entry which is preliminary data.</text>
</comment>
<dbReference type="PANTHER" id="PTHR41771:SF1">
    <property type="entry name" value="MEMBRANE PROTEIN"/>
    <property type="match status" value="1"/>
</dbReference>
<keyword evidence="2" id="KW-0732">Signal</keyword>
<feature type="transmembrane region" description="Helical" evidence="1">
    <location>
        <begin position="134"/>
        <end position="154"/>
    </location>
</feature>
<dbReference type="RefSeq" id="WP_134112579.1">
    <property type="nucleotide sequence ID" value="NZ_SOBG01000002.1"/>
</dbReference>
<dbReference type="InterPro" id="IPR012507">
    <property type="entry name" value="YibE_F"/>
</dbReference>
<evidence type="ECO:0000313" key="4">
    <source>
        <dbReference type="Proteomes" id="UP000294678"/>
    </source>
</evidence>
<keyword evidence="4" id="KW-1185">Reference proteome</keyword>
<evidence type="ECO:0000256" key="2">
    <source>
        <dbReference type="SAM" id="SignalP"/>
    </source>
</evidence>